<proteinExistence type="predicted"/>
<organism evidence="1 2">
    <name type="scientific">Cyclotella atomus</name>
    <dbReference type="NCBI Taxonomy" id="382360"/>
    <lineage>
        <taxon>Eukaryota</taxon>
        <taxon>Sar</taxon>
        <taxon>Stramenopiles</taxon>
        <taxon>Ochrophyta</taxon>
        <taxon>Bacillariophyta</taxon>
        <taxon>Coscinodiscophyceae</taxon>
        <taxon>Thalassiosirophycidae</taxon>
        <taxon>Stephanodiscales</taxon>
        <taxon>Stephanodiscaceae</taxon>
        <taxon>Cyclotella</taxon>
    </lineage>
</organism>
<comment type="caution">
    <text evidence="1">The sequence shown here is derived from an EMBL/GenBank/DDBJ whole genome shotgun (WGS) entry which is preliminary data.</text>
</comment>
<name>A0ABD3PLX9_9STRA</name>
<reference evidence="1 2" key="1">
    <citation type="submission" date="2024-10" db="EMBL/GenBank/DDBJ databases">
        <title>Updated reference genomes for cyclostephanoid diatoms.</title>
        <authorList>
            <person name="Roberts W.R."/>
            <person name="Alverson A.J."/>
        </authorList>
    </citation>
    <scope>NUCLEOTIDE SEQUENCE [LARGE SCALE GENOMIC DNA]</scope>
    <source>
        <strain evidence="1 2">AJA010-31</strain>
    </source>
</reference>
<sequence length="225" mass="24933">MLDAAKPCGHYKAAGCTYEIIPSNIDHPGSGPGEVQFKPYIVQFDIGTHWRLRDKVTNAHRNWGQGFPCIGCESPSETCLELIIEAGSDATGYCAGKCGSACHVGAGYAKDCLKHDTCIAYKALVLNEDWGEYDDGFCYDTDCGDEAAQAIMNCFLSRSWMLDEGILCDRELFATDERAYGHWSESRFVPGFNQGPCINFEDWINGQGIPNADQIDNTLFLDRLW</sequence>
<dbReference type="Proteomes" id="UP001530400">
    <property type="component" value="Unassembled WGS sequence"/>
</dbReference>
<protein>
    <recommendedName>
        <fullName evidence="3">Lysozyme</fullName>
    </recommendedName>
</protein>
<accession>A0ABD3PLX9</accession>
<evidence type="ECO:0000313" key="1">
    <source>
        <dbReference type="EMBL" id="KAL3788719.1"/>
    </source>
</evidence>
<dbReference type="AlphaFoldDB" id="A0ABD3PLX9"/>
<evidence type="ECO:0008006" key="3">
    <source>
        <dbReference type="Google" id="ProtNLM"/>
    </source>
</evidence>
<keyword evidence="2" id="KW-1185">Reference proteome</keyword>
<evidence type="ECO:0000313" key="2">
    <source>
        <dbReference type="Proteomes" id="UP001530400"/>
    </source>
</evidence>
<gene>
    <name evidence="1" type="ORF">ACHAWO_002715</name>
</gene>
<dbReference type="EMBL" id="JALLPJ020000552">
    <property type="protein sequence ID" value="KAL3788719.1"/>
    <property type="molecule type" value="Genomic_DNA"/>
</dbReference>